<dbReference type="OrthoDB" id="163636at2"/>
<dbReference type="PANTHER" id="PTHR34472:SF1">
    <property type="entry name" value="SULFUR CARRIER PROTEIN THIS"/>
    <property type="match status" value="1"/>
</dbReference>
<dbReference type="InterPro" id="IPR010035">
    <property type="entry name" value="Thi_S"/>
</dbReference>
<dbReference type="CDD" id="cd00565">
    <property type="entry name" value="Ubl_ThiS"/>
    <property type="match status" value="1"/>
</dbReference>
<gene>
    <name evidence="1" type="ORF">VV01_07750</name>
</gene>
<dbReference type="PANTHER" id="PTHR34472">
    <property type="entry name" value="SULFUR CARRIER PROTEIN THIS"/>
    <property type="match status" value="1"/>
</dbReference>
<dbReference type="RefSeq" id="WP_050669383.1">
    <property type="nucleotide sequence ID" value="NZ_LAIR01000002.1"/>
</dbReference>
<organism evidence="1 2">
    <name type="scientific">Luteipulveratus halotolerans</name>
    <dbReference type="NCBI Taxonomy" id="1631356"/>
    <lineage>
        <taxon>Bacteria</taxon>
        <taxon>Bacillati</taxon>
        <taxon>Actinomycetota</taxon>
        <taxon>Actinomycetes</taxon>
        <taxon>Micrococcales</taxon>
        <taxon>Dermacoccaceae</taxon>
        <taxon>Luteipulveratus</taxon>
    </lineage>
</organism>
<dbReference type="SUPFAM" id="SSF54285">
    <property type="entry name" value="MoaD/ThiS"/>
    <property type="match status" value="1"/>
</dbReference>
<dbReference type="NCBIfam" id="TIGR01683">
    <property type="entry name" value="thiS"/>
    <property type="match status" value="1"/>
</dbReference>
<accession>A0A0L6CHJ5</accession>
<dbReference type="InterPro" id="IPR012675">
    <property type="entry name" value="Beta-grasp_dom_sf"/>
</dbReference>
<dbReference type="STRING" id="1631356.VV01_07750"/>
<dbReference type="Pfam" id="PF02597">
    <property type="entry name" value="ThiS"/>
    <property type="match status" value="1"/>
</dbReference>
<comment type="caution">
    <text evidence="1">The sequence shown here is derived from an EMBL/GenBank/DDBJ whole genome shotgun (WGS) entry which is preliminary data.</text>
</comment>
<evidence type="ECO:0000313" key="2">
    <source>
        <dbReference type="Proteomes" id="UP000037397"/>
    </source>
</evidence>
<dbReference type="AlphaFoldDB" id="A0A0L6CHJ5"/>
<dbReference type="Gene3D" id="3.10.20.30">
    <property type="match status" value="1"/>
</dbReference>
<sequence>MTVIVNGLEQDHSPGSTVADLLTQLGESRAGIAVALDGTVVHRESWERTPLAPGSVVEIVSPMQGG</sequence>
<dbReference type="InterPro" id="IPR003749">
    <property type="entry name" value="ThiS/MoaD-like"/>
</dbReference>
<reference evidence="2" key="1">
    <citation type="submission" date="2015-03" db="EMBL/GenBank/DDBJ databases">
        <title>Luteipulveratus halotolerans sp. nov., a novel actinobacterium (Dermacoccaceae) from Sarawak, Malaysia.</title>
        <authorList>
            <person name="Juboi H."/>
            <person name="Basik A."/>
            <person name="Shamsul S.S."/>
            <person name="Arnold P."/>
            <person name="Schmitt E.K."/>
            <person name="Sanglier J.-J."/>
            <person name="Yeo T."/>
        </authorList>
    </citation>
    <scope>NUCLEOTIDE SEQUENCE [LARGE SCALE GENOMIC DNA]</scope>
    <source>
        <strain evidence="2">C296001</strain>
    </source>
</reference>
<dbReference type="EMBL" id="LAIR01000002">
    <property type="protein sequence ID" value="KNX37065.1"/>
    <property type="molecule type" value="Genomic_DNA"/>
</dbReference>
<evidence type="ECO:0008006" key="3">
    <source>
        <dbReference type="Google" id="ProtNLM"/>
    </source>
</evidence>
<name>A0A0L6CHJ5_9MICO</name>
<dbReference type="Proteomes" id="UP000037397">
    <property type="component" value="Unassembled WGS sequence"/>
</dbReference>
<evidence type="ECO:0000313" key="1">
    <source>
        <dbReference type="EMBL" id="KNX37065.1"/>
    </source>
</evidence>
<proteinExistence type="predicted"/>
<keyword evidence="2" id="KW-1185">Reference proteome</keyword>
<protein>
    <recommendedName>
        <fullName evidence="3">Thiamine biosynthesis protein ThiS</fullName>
    </recommendedName>
</protein>
<dbReference type="InterPro" id="IPR016155">
    <property type="entry name" value="Mopterin_synth/thiamin_S_b"/>
</dbReference>